<keyword evidence="3" id="KW-1185">Reference proteome</keyword>
<accession>A0A6A6H967</accession>
<dbReference type="EMBL" id="ML991801">
    <property type="protein sequence ID" value="KAF2234043.1"/>
    <property type="molecule type" value="Genomic_DNA"/>
</dbReference>
<protein>
    <submittedName>
        <fullName evidence="2">Uncharacterized protein</fullName>
    </submittedName>
</protein>
<dbReference type="Proteomes" id="UP000800092">
    <property type="component" value="Unassembled WGS sequence"/>
</dbReference>
<evidence type="ECO:0000256" key="1">
    <source>
        <dbReference type="SAM" id="MobiDB-lite"/>
    </source>
</evidence>
<dbReference type="OrthoDB" id="5399555at2759"/>
<feature type="compositionally biased region" description="Low complexity" evidence="1">
    <location>
        <begin position="31"/>
        <end position="49"/>
    </location>
</feature>
<gene>
    <name evidence="2" type="ORF">EV356DRAFT_533103</name>
</gene>
<sequence>MGRSLESSRPILNSKTPLSSNRASTRFSTYSGAPSLAASTTTTTSTADPRSAEIKTWSRSFDRLEDKRLASQRYVPSAQKDGDMSKLALGAKLDRALGRRMSGQDAVYRPRTTTKLVSEKV</sequence>
<feature type="compositionally biased region" description="Polar residues" evidence="1">
    <location>
        <begin position="1"/>
        <end position="30"/>
    </location>
</feature>
<dbReference type="AlphaFoldDB" id="A0A6A6H967"/>
<organism evidence="2 3">
    <name type="scientific">Viridothelium virens</name>
    <name type="common">Speckled blister lichen</name>
    <name type="synonym">Trypethelium virens</name>
    <dbReference type="NCBI Taxonomy" id="1048519"/>
    <lineage>
        <taxon>Eukaryota</taxon>
        <taxon>Fungi</taxon>
        <taxon>Dikarya</taxon>
        <taxon>Ascomycota</taxon>
        <taxon>Pezizomycotina</taxon>
        <taxon>Dothideomycetes</taxon>
        <taxon>Dothideomycetes incertae sedis</taxon>
        <taxon>Trypetheliales</taxon>
        <taxon>Trypetheliaceae</taxon>
        <taxon>Viridothelium</taxon>
    </lineage>
</organism>
<name>A0A6A6H967_VIRVR</name>
<reference evidence="2" key="1">
    <citation type="journal article" date="2020" name="Stud. Mycol.">
        <title>101 Dothideomycetes genomes: a test case for predicting lifestyles and emergence of pathogens.</title>
        <authorList>
            <person name="Haridas S."/>
            <person name="Albert R."/>
            <person name="Binder M."/>
            <person name="Bloem J."/>
            <person name="Labutti K."/>
            <person name="Salamov A."/>
            <person name="Andreopoulos B."/>
            <person name="Baker S."/>
            <person name="Barry K."/>
            <person name="Bills G."/>
            <person name="Bluhm B."/>
            <person name="Cannon C."/>
            <person name="Castanera R."/>
            <person name="Culley D."/>
            <person name="Daum C."/>
            <person name="Ezra D."/>
            <person name="Gonzalez J."/>
            <person name="Henrissat B."/>
            <person name="Kuo A."/>
            <person name="Liang C."/>
            <person name="Lipzen A."/>
            <person name="Lutzoni F."/>
            <person name="Magnuson J."/>
            <person name="Mondo S."/>
            <person name="Nolan M."/>
            <person name="Ohm R."/>
            <person name="Pangilinan J."/>
            <person name="Park H.-J."/>
            <person name="Ramirez L."/>
            <person name="Alfaro M."/>
            <person name="Sun H."/>
            <person name="Tritt A."/>
            <person name="Yoshinaga Y."/>
            <person name="Zwiers L.-H."/>
            <person name="Turgeon B."/>
            <person name="Goodwin S."/>
            <person name="Spatafora J."/>
            <person name="Crous P."/>
            <person name="Grigoriev I."/>
        </authorList>
    </citation>
    <scope>NUCLEOTIDE SEQUENCE</scope>
    <source>
        <strain evidence="2">Tuck. ex Michener</strain>
    </source>
</reference>
<proteinExistence type="predicted"/>
<evidence type="ECO:0000313" key="3">
    <source>
        <dbReference type="Proteomes" id="UP000800092"/>
    </source>
</evidence>
<evidence type="ECO:0000313" key="2">
    <source>
        <dbReference type="EMBL" id="KAF2234043.1"/>
    </source>
</evidence>
<feature type="region of interest" description="Disordered" evidence="1">
    <location>
        <begin position="1"/>
        <end position="52"/>
    </location>
</feature>